<sequence>MTPPYEELLSLIDDRSAALREAVAAAPDRDARVPGCPDWTLTDLAAHLGAVHRFWAGAVTMADPTGPPGDAEVGDQLPHGDLVAWSAESARLLLSALRAARPDTPVWAWWAASGTPLTAAAVARHQVQEAAVHAFDAQETIGKPEPLPAAVAVDGVAEFLSVGLASSGEWPHRPARIAFAVIGGPVFTVDLSPAGVRLDPAAGGDPVATVHGSASDLVLALYGRVPFDNLRVDGDRGVLTELQSFVDND</sequence>
<evidence type="ECO:0000313" key="3">
    <source>
        <dbReference type="EMBL" id="GID76191.1"/>
    </source>
</evidence>
<dbReference type="InterPro" id="IPR024344">
    <property type="entry name" value="MDMPI_metal-binding"/>
</dbReference>
<dbReference type="EMBL" id="BOMI01000094">
    <property type="protein sequence ID" value="GID76191.1"/>
    <property type="molecule type" value="Genomic_DNA"/>
</dbReference>
<dbReference type="PANTHER" id="PTHR40758:SF1">
    <property type="entry name" value="CONSERVED PROTEIN"/>
    <property type="match status" value="1"/>
</dbReference>
<feature type="domain" description="Mycothiol-dependent maleylpyruvate isomerase metal-binding" evidence="2">
    <location>
        <begin position="11"/>
        <end position="138"/>
    </location>
</feature>
<evidence type="ECO:0000313" key="4">
    <source>
        <dbReference type="Proteomes" id="UP000609879"/>
    </source>
</evidence>
<dbReference type="Pfam" id="PF11716">
    <property type="entry name" value="MDMPI_N"/>
    <property type="match status" value="1"/>
</dbReference>
<reference evidence="3 4" key="1">
    <citation type="submission" date="2021-01" db="EMBL/GenBank/DDBJ databases">
        <title>Whole genome shotgun sequence of Actinoplanes deccanensis NBRC 13994.</title>
        <authorList>
            <person name="Komaki H."/>
            <person name="Tamura T."/>
        </authorList>
    </citation>
    <scope>NUCLEOTIDE SEQUENCE [LARGE SCALE GENOMIC DNA]</scope>
    <source>
        <strain evidence="3 4">NBRC 13994</strain>
    </source>
</reference>
<evidence type="ECO:0008006" key="5">
    <source>
        <dbReference type="Google" id="ProtNLM"/>
    </source>
</evidence>
<organism evidence="3 4">
    <name type="scientific">Paractinoplanes deccanensis</name>
    <dbReference type="NCBI Taxonomy" id="113561"/>
    <lineage>
        <taxon>Bacteria</taxon>
        <taxon>Bacillati</taxon>
        <taxon>Actinomycetota</taxon>
        <taxon>Actinomycetes</taxon>
        <taxon>Micromonosporales</taxon>
        <taxon>Micromonosporaceae</taxon>
        <taxon>Paractinoplanes</taxon>
    </lineage>
</organism>
<dbReference type="NCBIfam" id="TIGR03083">
    <property type="entry name" value="maleylpyruvate isomerase family mycothiol-dependent enzyme"/>
    <property type="match status" value="1"/>
</dbReference>
<accession>A0ABQ3Y864</accession>
<evidence type="ECO:0000259" key="2">
    <source>
        <dbReference type="Pfam" id="PF11716"/>
    </source>
</evidence>
<name>A0ABQ3Y864_9ACTN</name>
<dbReference type="Proteomes" id="UP000609879">
    <property type="component" value="Unassembled WGS sequence"/>
</dbReference>
<evidence type="ECO:0000259" key="1">
    <source>
        <dbReference type="Pfam" id="PF07398"/>
    </source>
</evidence>
<comment type="caution">
    <text evidence="3">The sequence shown here is derived from an EMBL/GenBank/DDBJ whole genome shotgun (WGS) entry which is preliminary data.</text>
</comment>
<keyword evidence="4" id="KW-1185">Reference proteome</keyword>
<dbReference type="InterPro" id="IPR036527">
    <property type="entry name" value="SCP2_sterol-bd_dom_sf"/>
</dbReference>
<gene>
    <name evidence="3" type="ORF">Ade02nite_48320</name>
</gene>
<proteinExistence type="predicted"/>
<feature type="domain" description="MDMPI C-terminal" evidence="1">
    <location>
        <begin position="151"/>
        <end position="239"/>
    </location>
</feature>
<dbReference type="PANTHER" id="PTHR40758">
    <property type="entry name" value="CONSERVED PROTEIN"/>
    <property type="match status" value="1"/>
</dbReference>
<dbReference type="InterPro" id="IPR034660">
    <property type="entry name" value="DinB/YfiT-like"/>
</dbReference>
<dbReference type="SUPFAM" id="SSF109854">
    <property type="entry name" value="DinB/YfiT-like putative metalloenzymes"/>
    <property type="match status" value="1"/>
</dbReference>
<dbReference type="InterPro" id="IPR010872">
    <property type="entry name" value="MDMPI_C-term_domain"/>
</dbReference>
<dbReference type="RefSeq" id="WP_203768186.1">
    <property type="nucleotide sequence ID" value="NZ_BAAABO010000007.1"/>
</dbReference>
<dbReference type="SUPFAM" id="SSF55718">
    <property type="entry name" value="SCP-like"/>
    <property type="match status" value="1"/>
</dbReference>
<dbReference type="Gene3D" id="1.20.120.450">
    <property type="entry name" value="dinb family like domain"/>
    <property type="match status" value="1"/>
</dbReference>
<dbReference type="InterPro" id="IPR017517">
    <property type="entry name" value="Maleyloyr_isom"/>
</dbReference>
<protein>
    <recommendedName>
        <fullName evidence="5">Maleylpyruvate isomerase family mycothiol-dependent enzyme</fullName>
    </recommendedName>
</protein>
<dbReference type="Pfam" id="PF07398">
    <property type="entry name" value="MDMPI_C"/>
    <property type="match status" value="1"/>
</dbReference>